<dbReference type="SUPFAM" id="SSF53098">
    <property type="entry name" value="Ribonuclease H-like"/>
    <property type="match status" value="1"/>
</dbReference>
<evidence type="ECO:0008006" key="5">
    <source>
        <dbReference type="Google" id="ProtNLM"/>
    </source>
</evidence>
<dbReference type="InterPro" id="IPR012337">
    <property type="entry name" value="RNaseH-like_sf"/>
</dbReference>
<proteinExistence type="predicted"/>
<dbReference type="Pfam" id="PF04937">
    <property type="entry name" value="DUF659"/>
    <property type="match status" value="1"/>
</dbReference>
<feature type="domain" description="DUF659" evidence="1">
    <location>
        <begin position="213"/>
        <end position="363"/>
    </location>
</feature>
<evidence type="ECO:0000259" key="1">
    <source>
        <dbReference type="Pfam" id="PF04937"/>
    </source>
</evidence>
<dbReference type="AlphaFoldDB" id="A0AAD4XW65"/>
<dbReference type="EMBL" id="JAJJMB010000835">
    <property type="protein sequence ID" value="KAI3960895.1"/>
    <property type="molecule type" value="Genomic_DNA"/>
</dbReference>
<protein>
    <recommendedName>
        <fullName evidence="5">BED-type domain-containing protein</fullName>
    </recommendedName>
</protein>
<organism evidence="3 4">
    <name type="scientific">Papaver atlanticum</name>
    <dbReference type="NCBI Taxonomy" id="357466"/>
    <lineage>
        <taxon>Eukaryota</taxon>
        <taxon>Viridiplantae</taxon>
        <taxon>Streptophyta</taxon>
        <taxon>Embryophyta</taxon>
        <taxon>Tracheophyta</taxon>
        <taxon>Spermatophyta</taxon>
        <taxon>Magnoliopsida</taxon>
        <taxon>Ranunculales</taxon>
        <taxon>Papaveraceae</taxon>
        <taxon>Papaveroideae</taxon>
        <taxon>Papaver</taxon>
    </lineage>
</organism>
<dbReference type="Proteomes" id="UP001202328">
    <property type="component" value="Unassembled WGS sequence"/>
</dbReference>
<dbReference type="InterPro" id="IPR007021">
    <property type="entry name" value="DUF659"/>
</dbReference>
<feature type="domain" description="HAT C-terminal dimerisation" evidence="2">
    <location>
        <begin position="593"/>
        <end position="659"/>
    </location>
</feature>
<dbReference type="Pfam" id="PF05699">
    <property type="entry name" value="Dimer_Tnp_hAT"/>
    <property type="match status" value="1"/>
</dbReference>
<dbReference type="InterPro" id="IPR008906">
    <property type="entry name" value="HATC_C_dom"/>
</dbReference>
<evidence type="ECO:0000259" key="2">
    <source>
        <dbReference type="Pfam" id="PF05699"/>
    </source>
</evidence>
<evidence type="ECO:0000313" key="3">
    <source>
        <dbReference type="EMBL" id="KAI3960895.1"/>
    </source>
</evidence>
<sequence>MSSPSPRVRPSADPGWDYGQPLVNDRNSVKCDLCGVITRAGIFRHKKHLLGGFKDVTLCTNVTKEIQDRIRKFMDEQSSKKKEKEIITPTPQPLQQIEGSKKQIVVYNDGGCGSGGGSSSTPLPQVSREVDDGIGCLVTPIFSVGAGELGKKGEIRDFVEQDVGNVGGNRESTCEVIADFFYENGISFDVARSKSFCKMIATVGEFGAGLKPPSYDELAGGMLEKKVKGVREWIDGLKIHWKIYGCSIMCDWWNGENGVTIINFLVNCPRGTVFWKSIDATERVKTAGRVLDMFNEVIGEVGAENVVQVVTDNAPNYKSAGKWLMEQTNVYWTPCAAHCVSSMCKEISDLKKVAEVVMKCRRVAVFMYNDDTVLHMLRKFISGGDLTRPGVNRFSTSFLSMESILTQKCGLMAMMNSDEWTKSKYANEDDGKRITRIVKESSFWSDLQFCIRMLKPLVDVVRVMYLDEEPSMGNIYHAMDKMRKKILCLLLGEPKHSATLNRVLKIVDTHRMDQLRQPLYAAGYYLNPSIYFTIQSENEKNLEGNADIKRGLMDAIKMLYPDEVNQDKIIDQLVVYRSAEGMMGDPAAVRKRETTSPSEWWVTWGSEVPELQEFARKVLGLTCSASPYETNWSAFNNLHLKKRNKLEHQKLNDLVFVTYNTKLRTRYLDRTSLVRKYTEPIVLEDTEEACAEWLVPFSANDERLRGEDDIILGDVEEAKGNEESGWKTATISYKKRAIGNTSTTEVHVINVEFLENTGLCSGTASAFLWYTPQKMFCLVAAVKLLIVLIHHPHHLPSSYK</sequence>
<gene>
    <name evidence="3" type="ORF">MKW98_019096</name>
</gene>
<name>A0AAD4XW65_9MAGN</name>
<evidence type="ECO:0000313" key="4">
    <source>
        <dbReference type="Proteomes" id="UP001202328"/>
    </source>
</evidence>
<accession>A0AAD4XW65</accession>
<comment type="caution">
    <text evidence="3">The sequence shown here is derived from an EMBL/GenBank/DDBJ whole genome shotgun (WGS) entry which is preliminary data.</text>
</comment>
<keyword evidence="4" id="KW-1185">Reference proteome</keyword>
<dbReference type="PANTHER" id="PTHR32166:SF122">
    <property type="entry name" value="OS09G0499600 PROTEIN"/>
    <property type="match status" value="1"/>
</dbReference>
<dbReference type="PANTHER" id="PTHR32166">
    <property type="entry name" value="OSJNBA0013A04.12 PROTEIN"/>
    <property type="match status" value="1"/>
</dbReference>
<reference evidence="3" key="1">
    <citation type="submission" date="2022-04" db="EMBL/GenBank/DDBJ databases">
        <title>A functionally conserved STORR gene fusion in Papaver species that diverged 16.8 million years ago.</title>
        <authorList>
            <person name="Catania T."/>
        </authorList>
    </citation>
    <scope>NUCLEOTIDE SEQUENCE</scope>
    <source>
        <strain evidence="3">S-188037</strain>
    </source>
</reference>
<dbReference type="GO" id="GO:0046983">
    <property type="term" value="F:protein dimerization activity"/>
    <property type="evidence" value="ECO:0007669"/>
    <property type="project" value="InterPro"/>
</dbReference>